<reference evidence="10" key="1">
    <citation type="journal article" date="2023" name="Genome Biol. Evol.">
        <title>First Whole Genome Sequence and Flow Cytometry Genome Size Data for the Lichen-Forming Fungus Ramalina farinacea (Ascomycota).</title>
        <authorList>
            <person name="Llewellyn T."/>
            <person name="Mian S."/>
            <person name="Hill R."/>
            <person name="Leitch I.J."/>
            <person name="Gaya E."/>
        </authorList>
    </citation>
    <scope>NUCLEOTIDE SEQUENCE</scope>
    <source>
        <strain evidence="10">LIQ254RAFAR</strain>
    </source>
</reference>
<comment type="similarity">
    <text evidence="2 7">Belongs to the major facilitator superfamily. Proton-dependent oligopeptide transporter (POT/PTR) (TC 2.A.17) family.</text>
</comment>
<evidence type="ECO:0000256" key="7">
    <source>
        <dbReference type="RuleBase" id="RU003755"/>
    </source>
</evidence>
<evidence type="ECO:0000256" key="5">
    <source>
        <dbReference type="ARBA" id="ARBA00022989"/>
    </source>
</evidence>
<dbReference type="FunFam" id="1.20.1250.20:FF:000085">
    <property type="entry name" value="MFS peptide transporter Ptr2"/>
    <property type="match status" value="1"/>
</dbReference>
<evidence type="ECO:0000313" key="10">
    <source>
        <dbReference type="EMBL" id="MDI1491488.1"/>
    </source>
</evidence>
<proteinExistence type="inferred from homology"/>
<dbReference type="Pfam" id="PF00854">
    <property type="entry name" value="PTR2"/>
    <property type="match status" value="1"/>
</dbReference>
<dbReference type="EMBL" id="JAPUFD010000014">
    <property type="protein sequence ID" value="MDI1491488.1"/>
    <property type="molecule type" value="Genomic_DNA"/>
</dbReference>
<feature type="transmembrane region" description="Helical" evidence="9">
    <location>
        <begin position="188"/>
        <end position="209"/>
    </location>
</feature>
<keyword evidence="11" id="KW-1185">Reference proteome</keyword>
<dbReference type="AlphaFoldDB" id="A0AA43QRV9"/>
<dbReference type="GO" id="GO:0071916">
    <property type="term" value="F:dipeptide transmembrane transporter activity"/>
    <property type="evidence" value="ECO:0007669"/>
    <property type="project" value="UniProtKB-ARBA"/>
</dbReference>
<evidence type="ECO:0000256" key="1">
    <source>
        <dbReference type="ARBA" id="ARBA00004141"/>
    </source>
</evidence>
<dbReference type="InterPro" id="IPR000109">
    <property type="entry name" value="POT_fam"/>
</dbReference>
<evidence type="ECO:0000256" key="8">
    <source>
        <dbReference type="SAM" id="MobiDB-lite"/>
    </source>
</evidence>
<feature type="region of interest" description="Disordered" evidence="8">
    <location>
        <begin position="21"/>
        <end position="54"/>
    </location>
</feature>
<keyword evidence="4 7" id="KW-0812">Transmembrane</keyword>
<keyword evidence="6 9" id="KW-0472">Membrane</keyword>
<evidence type="ECO:0000256" key="2">
    <source>
        <dbReference type="ARBA" id="ARBA00005982"/>
    </source>
</evidence>
<dbReference type="PROSITE" id="PS01022">
    <property type="entry name" value="PTR2_1"/>
    <property type="match status" value="1"/>
</dbReference>
<keyword evidence="5 9" id="KW-1133">Transmembrane helix</keyword>
<gene>
    <name evidence="10" type="primary">PTR2_1</name>
    <name evidence="10" type="ORF">OHK93_002697</name>
</gene>
<feature type="transmembrane region" description="Helical" evidence="9">
    <location>
        <begin position="160"/>
        <end position="182"/>
    </location>
</feature>
<feature type="transmembrane region" description="Helical" evidence="9">
    <location>
        <begin position="353"/>
        <end position="370"/>
    </location>
</feature>
<sequence>MAEPREVPAVLMHAEYDHEKEKDVGGGVLTTDEKSMPMYDSTSSPSQDEFDDGVEYPTEEEKNTLRHVPYSLPMRLFLVCCIEIAERFCYYGVSGTFNNYLANPYAGGAPYTGDNLPGAIGRGTSFASGLQNFWQFWCYVTPIIGAIVADQYLGRYKTIIVFAIIYIAGLIILFITSLPFAIENGAALGGLATAMVVVGLGTGGIKANVSTLIAEQMTETKFKLKTLKSGERVVQSPALTFQRIYMIFYWCINLGSLSLVATVFMEKYKGFWTVNLLGLLAFCIGFSVLIFGKKFYVTRPPTGSIMPHAFKAMWIGLTNGRNMDAARPSYQAANGQKYKTPWNETFVDELRRALVACRVFLFYPIYWVIYNQLNSNFVAQAGQMKLHGMPNDELQNIDPIVIIIFIPVLDKIVYPFLRKRGFPMYPVTRITWGFILAGLSMAFAAIIQHEIYIRPPYYNMPTAGGDGNDIHVAVQTPGYILIGLSEIMASITGLEYAFTKAPASMKSFIMSMFLFTSAFGSILGIGVSAVAEDPKFVWFYTGLCVADIVATIIFWVLFSRYNKTEVEMNALEDRLVKPKAVTELKDQSHV</sequence>
<evidence type="ECO:0000256" key="4">
    <source>
        <dbReference type="ARBA" id="ARBA00022692"/>
    </source>
</evidence>
<comment type="subcellular location">
    <subcellularLocation>
        <location evidence="1 7">Membrane</location>
        <topology evidence="1 7">Multi-pass membrane protein</topology>
    </subcellularLocation>
</comment>
<evidence type="ECO:0000313" key="11">
    <source>
        <dbReference type="Proteomes" id="UP001161017"/>
    </source>
</evidence>
<dbReference type="InterPro" id="IPR018456">
    <property type="entry name" value="PTR2_symporter_CS"/>
</dbReference>
<accession>A0AA43QRV9</accession>
<dbReference type="PANTHER" id="PTHR11654">
    <property type="entry name" value="OLIGOPEPTIDE TRANSPORTER-RELATED"/>
    <property type="match status" value="1"/>
</dbReference>
<feature type="transmembrane region" description="Helical" evidence="9">
    <location>
        <begin position="510"/>
        <end position="531"/>
    </location>
</feature>
<feature type="transmembrane region" description="Helical" evidence="9">
    <location>
        <begin position="537"/>
        <end position="558"/>
    </location>
</feature>
<dbReference type="GO" id="GO:0005886">
    <property type="term" value="C:plasma membrane"/>
    <property type="evidence" value="ECO:0007669"/>
    <property type="project" value="UniProtKB-ARBA"/>
</dbReference>
<dbReference type="Proteomes" id="UP001161017">
    <property type="component" value="Unassembled WGS sequence"/>
</dbReference>
<keyword evidence="3 7" id="KW-0813">Transport</keyword>
<evidence type="ECO:0000256" key="9">
    <source>
        <dbReference type="SAM" id="Phobius"/>
    </source>
</evidence>
<name>A0AA43QRV9_9LECA</name>
<dbReference type="InterPro" id="IPR036259">
    <property type="entry name" value="MFS_trans_sf"/>
</dbReference>
<evidence type="ECO:0000256" key="3">
    <source>
        <dbReference type="ARBA" id="ARBA00022448"/>
    </source>
</evidence>
<feature type="transmembrane region" description="Helical" evidence="9">
    <location>
        <begin position="244"/>
        <end position="265"/>
    </location>
</feature>
<dbReference type="PROSITE" id="PS01023">
    <property type="entry name" value="PTR2_2"/>
    <property type="match status" value="1"/>
</dbReference>
<feature type="transmembrane region" description="Helical" evidence="9">
    <location>
        <begin position="478"/>
        <end position="498"/>
    </location>
</feature>
<feature type="transmembrane region" description="Helical" evidence="9">
    <location>
        <begin position="399"/>
        <end position="417"/>
    </location>
</feature>
<comment type="caution">
    <text evidence="10">The sequence shown here is derived from an EMBL/GenBank/DDBJ whole genome shotgun (WGS) entry which is preliminary data.</text>
</comment>
<dbReference type="SUPFAM" id="SSF103473">
    <property type="entry name" value="MFS general substrate transporter"/>
    <property type="match status" value="1"/>
</dbReference>
<feature type="transmembrane region" description="Helical" evidence="9">
    <location>
        <begin position="271"/>
        <end position="291"/>
    </location>
</feature>
<feature type="transmembrane region" description="Helical" evidence="9">
    <location>
        <begin position="429"/>
        <end position="447"/>
    </location>
</feature>
<evidence type="ECO:0000256" key="6">
    <source>
        <dbReference type="ARBA" id="ARBA00023136"/>
    </source>
</evidence>
<dbReference type="Gene3D" id="1.20.1250.20">
    <property type="entry name" value="MFS general substrate transporter like domains"/>
    <property type="match status" value="1"/>
</dbReference>
<organism evidence="10 11">
    <name type="scientific">Ramalina farinacea</name>
    <dbReference type="NCBI Taxonomy" id="258253"/>
    <lineage>
        <taxon>Eukaryota</taxon>
        <taxon>Fungi</taxon>
        <taxon>Dikarya</taxon>
        <taxon>Ascomycota</taxon>
        <taxon>Pezizomycotina</taxon>
        <taxon>Lecanoromycetes</taxon>
        <taxon>OSLEUM clade</taxon>
        <taxon>Lecanoromycetidae</taxon>
        <taxon>Lecanorales</taxon>
        <taxon>Lecanorineae</taxon>
        <taxon>Ramalinaceae</taxon>
        <taxon>Ramalina</taxon>
    </lineage>
</organism>
<protein>
    <submittedName>
        <fullName evidence="10">Peptide transporter ptr2</fullName>
    </submittedName>
</protein>